<dbReference type="KEGG" id="halx:M0R89_17080"/>
<feature type="region of interest" description="Disordered" evidence="1">
    <location>
        <begin position="147"/>
        <end position="180"/>
    </location>
</feature>
<accession>A0A8U0HTK5</accession>
<dbReference type="RefSeq" id="WP_248650284.1">
    <property type="nucleotide sequence ID" value="NZ_CP096659.1"/>
</dbReference>
<gene>
    <name evidence="2" type="ORF">M0R89_17080</name>
</gene>
<evidence type="ECO:0000256" key="1">
    <source>
        <dbReference type="SAM" id="MobiDB-lite"/>
    </source>
</evidence>
<evidence type="ECO:0000313" key="2">
    <source>
        <dbReference type="EMBL" id="UPV74238.1"/>
    </source>
</evidence>
<name>A0A8U0HTK5_9EURY</name>
<protein>
    <submittedName>
        <fullName evidence="2">Uncharacterized protein</fullName>
    </submittedName>
</protein>
<dbReference type="AlphaFoldDB" id="A0A8U0HTK5"/>
<proteinExistence type="predicted"/>
<dbReference type="EMBL" id="CP096659">
    <property type="protein sequence ID" value="UPV74238.1"/>
    <property type="molecule type" value="Genomic_DNA"/>
</dbReference>
<dbReference type="PROSITE" id="PS51257">
    <property type="entry name" value="PROKAR_LIPOPROTEIN"/>
    <property type="match status" value="1"/>
</dbReference>
<reference evidence="2 3" key="1">
    <citation type="submission" date="2022-04" db="EMBL/GenBank/DDBJ databases">
        <title>Diverse halophilic archaea isolated from saline environments.</title>
        <authorList>
            <person name="Cui H.-L."/>
        </authorList>
    </citation>
    <scope>NUCLEOTIDE SEQUENCE [LARGE SCALE GENOMIC DNA]</scope>
    <source>
        <strain evidence="2 3">XZYJT49</strain>
    </source>
</reference>
<organism evidence="2 3">
    <name type="scientific">Halorussus limi</name>
    <dbReference type="NCBI Taxonomy" id="2938695"/>
    <lineage>
        <taxon>Archaea</taxon>
        <taxon>Methanobacteriati</taxon>
        <taxon>Methanobacteriota</taxon>
        <taxon>Stenosarchaea group</taxon>
        <taxon>Halobacteria</taxon>
        <taxon>Halobacteriales</taxon>
        <taxon>Haladaptataceae</taxon>
        <taxon>Halorussus</taxon>
    </lineage>
</organism>
<evidence type="ECO:0000313" key="3">
    <source>
        <dbReference type="Proteomes" id="UP000830729"/>
    </source>
</evidence>
<keyword evidence="3" id="KW-1185">Reference proteome</keyword>
<dbReference type="Proteomes" id="UP000830729">
    <property type="component" value="Chromosome"/>
</dbReference>
<dbReference type="GeneID" id="72186949"/>
<sequence>MPSLQTRRDFLATASLAVAGTAGCVGGGKDESDDTKRDFLVLSNALDAERVVSVVVTQDAERVRSGRYRVPTATALHLEDGFAWGTYEVHGKLHHEDAAYEQWQSWTWEPRSCAASDHTNDDGYWTGTLRVEDPLLEFSHDECPTEFGGFGGGKRRPKAVGDNRIGDVTDAPPTGTTTGE</sequence>